<comment type="caution">
    <text evidence="2">The sequence shown here is derived from an EMBL/GenBank/DDBJ whole genome shotgun (WGS) entry which is preliminary data.</text>
</comment>
<feature type="compositionally biased region" description="Polar residues" evidence="1">
    <location>
        <begin position="291"/>
        <end position="301"/>
    </location>
</feature>
<protein>
    <submittedName>
        <fullName evidence="2">Uncharacterized protein</fullName>
    </submittedName>
</protein>
<feature type="region of interest" description="Disordered" evidence="1">
    <location>
        <begin position="75"/>
        <end position="115"/>
    </location>
</feature>
<dbReference type="EMBL" id="PGCJ01000079">
    <property type="protein sequence ID" value="PLW52539.1"/>
    <property type="molecule type" value="Genomic_DNA"/>
</dbReference>
<accession>A0A2N5VRB5</accession>
<sequence>MRRDLHGAEINDVRKGESLPLVGGPLLTARLLRPTGQYQPHKPATHAEAPTQPFQQAAQTTPGTISLIPLLSHAAPQPSYGGSPSPHTTPLLCPSRSPPPLPHYTSIKPSTRQAPPPCSQLIYNCSQQLSSRKPQDSWWLGLFSIWRRTPLTSTPNWKPALNISSNLTIILIPPSQSNAPPSPKIDATASAVDSQLLELPSQSQKDLQLSSPCSNISMASVMEMPDSEVPLRSEKSTHDTGLSLPSLLSLFDHNPAKRSNLSLLISKGLKPIGNPSSGASRKSNLAPPTPASLQTTHQISGRSGSSPIVYPCIPLKQQPAHLAIWHQNEEKLHVG</sequence>
<dbReference type="AlphaFoldDB" id="A0A2N5VRB5"/>
<proteinExistence type="predicted"/>
<dbReference type="STRING" id="200324.A0A2N5VRB5"/>
<evidence type="ECO:0000313" key="3">
    <source>
        <dbReference type="Proteomes" id="UP000235388"/>
    </source>
</evidence>
<feature type="compositionally biased region" description="Polar residues" evidence="1">
    <location>
        <begin position="274"/>
        <end position="283"/>
    </location>
</feature>
<organism evidence="2 3">
    <name type="scientific">Puccinia coronata f. sp. avenae</name>
    <dbReference type="NCBI Taxonomy" id="200324"/>
    <lineage>
        <taxon>Eukaryota</taxon>
        <taxon>Fungi</taxon>
        <taxon>Dikarya</taxon>
        <taxon>Basidiomycota</taxon>
        <taxon>Pucciniomycotina</taxon>
        <taxon>Pucciniomycetes</taxon>
        <taxon>Pucciniales</taxon>
        <taxon>Pucciniaceae</taxon>
        <taxon>Puccinia</taxon>
    </lineage>
</organism>
<reference evidence="2 3" key="1">
    <citation type="submission" date="2017-11" db="EMBL/GenBank/DDBJ databases">
        <title>De novo assembly and phasing of dikaryotic genomes from two isolates of Puccinia coronata f. sp. avenae, the causal agent of oat crown rust.</title>
        <authorList>
            <person name="Miller M.E."/>
            <person name="Zhang Y."/>
            <person name="Omidvar V."/>
            <person name="Sperschneider J."/>
            <person name="Schwessinger B."/>
            <person name="Raley C."/>
            <person name="Palmer J.M."/>
            <person name="Garnica D."/>
            <person name="Upadhyaya N."/>
            <person name="Rathjen J."/>
            <person name="Taylor J.M."/>
            <person name="Park R.F."/>
            <person name="Dodds P.N."/>
            <person name="Hirsch C.D."/>
            <person name="Kianian S.F."/>
            <person name="Figueroa M."/>
        </authorList>
    </citation>
    <scope>NUCLEOTIDE SEQUENCE [LARGE SCALE GENOMIC DNA]</scope>
    <source>
        <strain evidence="2">12NC29</strain>
    </source>
</reference>
<feature type="region of interest" description="Disordered" evidence="1">
    <location>
        <begin position="36"/>
        <end position="59"/>
    </location>
</feature>
<feature type="compositionally biased region" description="Low complexity" evidence="1">
    <location>
        <begin position="49"/>
        <end position="59"/>
    </location>
</feature>
<gene>
    <name evidence="2" type="ORF">PCANC_07724</name>
</gene>
<name>A0A2N5VRB5_9BASI</name>
<feature type="region of interest" description="Disordered" evidence="1">
    <location>
        <begin position="274"/>
        <end position="301"/>
    </location>
</feature>
<keyword evidence="3" id="KW-1185">Reference proteome</keyword>
<dbReference type="Proteomes" id="UP000235388">
    <property type="component" value="Unassembled WGS sequence"/>
</dbReference>
<evidence type="ECO:0000313" key="2">
    <source>
        <dbReference type="EMBL" id="PLW52539.1"/>
    </source>
</evidence>
<evidence type="ECO:0000256" key="1">
    <source>
        <dbReference type="SAM" id="MobiDB-lite"/>
    </source>
</evidence>